<protein>
    <recommendedName>
        <fullName evidence="3">Glycine N-acyltransferase-like protein</fullName>
    </recommendedName>
</protein>
<gene>
    <name evidence="1" type="ORF">QR680_004108</name>
</gene>
<evidence type="ECO:0000313" key="2">
    <source>
        <dbReference type="Proteomes" id="UP001175271"/>
    </source>
</evidence>
<comment type="caution">
    <text evidence="1">The sequence shown here is derived from an EMBL/GenBank/DDBJ whole genome shotgun (WGS) entry which is preliminary data.</text>
</comment>
<dbReference type="Proteomes" id="UP001175271">
    <property type="component" value="Unassembled WGS sequence"/>
</dbReference>
<proteinExistence type="predicted"/>
<evidence type="ECO:0008006" key="3">
    <source>
        <dbReference type="Google" id="ProtNLM"/>
    </source>
</evidence>
<dbReference type="EMBL" id="JAUCMV010000003">
    <property type="protein sequence ID" value="KAK0408700.1"/>
    <property type="molecule type" value="Genomic_DNA"/>
</dbReference>
<dbReference type="InterPro" id="IPR053225">
    <property type="entry name" value="Acyl-CoA_N-acyltransferase"/>
</dbReference>
<dbReference type="PANTHER" id="PTHR20958">
    <property type="entry name" value="GLYCINE N-ACYLTRANSFERASE-LIKE PROTEIN"/>
    <property type="match status" value="1"/>
</dbReference>
<organism evidence="1 2">
    <name type="scientific">Steinernema hermaphroditum</name>
    <dbReference type="NCBI Taxonomy" id="289476"/>
    <lineage>
        <taxon>Eukaryota</taxon>
        <taxon>Metazoa</taxon>
        <taxon>Ecdysozoa</taxon>
        <taxon>Nematoda</taxon>
        <taxon>Chromadorea</taxon>
        <taxon>Rhabditida</taxon>
        <taxon>Tylenchina</taxon>
        <taxon>Panagrolaimomorpha</taxon>
        <taxon>Strongyloidoidea</taxon>
        <taxon>Steinernematidae</taxon>
        <taxon>Steinernema</taxon>
    </lineage>
</organism>
<dbReference type="SUPFAM" id="SSF55729">
    <property type="entry name" value="Acyl-CoA N-acyltransferases (Nat)"/>
    <property type="match status" value="1"/>
</dbReference>
<accession>A0AA39HMP0</accession>
<dbReference type="Gene3D" id="3.40.630.30">
    <property type="match status" value="1"/>
</dbReference>
<dbReference type="InterPro" id="IPR016181">
    <property type="entry name" value="Acyl_CoA_acyltransferase"/>
</dbReference>
<name>A0AA39HMP0_9BILA</name>
<dbReference type="PANTHER" id="PTHR20958:SF6">
    <property type="entry name" value="GLYCINE N-ACYLTRANSFERASE-LIKE PROTEIN"/>
    <property type="match status" value="1"/>
</dbReference>
<evidence type="ECO:0000313" key="1">
    <source>
        <dbReference type="EMBL" id="KAK0408700.1"/>
    </source>
</evidence>
<dbReference type="AlphaFoldDB" id="A0AA39HMP0"/>
<keyword evidence="2" id="KW-1185">Reference proteome</keyword>
<reference evidence="1" key="1">
    <citation type="submission" date="2023-06" db="EMBL/GenBank/DDBJ databases">
        <title>Genomic analysis of the entomopathogenic nematode Steinernema hermaphroditum.</title>
        <authorList>
            <person name="Schwarz E.M."/>
            <person name="Heppert J.K."/>
            <person name="Baniya A."/>
            <person name="Schwartz H.T."/>
            <person name="Tan C.-H."/>
            <person name="Antoshechkin I."/>
            <person name="Sternberg P.W."/>
            <person name="Goodrich-Blair H."/>
            <person name="Dillman A.R."/>
        </authorList>
    </citation>
    <scope>NUCLEOTIDE SEQUENCE</scope>
    <source>
        <strain evidence="1">PS9179</strain>
        <tissue evidence="1">Whole animal</tissue>
    </source>
</reference>
<sequence length="288" mass="33179">METKLRGLLELLSPYECPCTFHAVRSRLQGLCLEMEMDFWHKNIQGIDVFLIACLRENQSSVIRVETSKPIREAEAEEFFPLFEECEKAYPLIYEGPLFLAAADLVSEAFKAFLAPRKIEFTTRKNPVQCFYMTPAQQEKVMALNIALPEGYRFDKANLEKDAEVITNTWIHSGPYELEQTKLKLKYCPSALVRFGNEPVGFEISTPFGIQNHLFVVEDHRQKGLGKAVEMKMSQECIKFGNVPFKFVELWNESVLKRSKKDPIWTHHVDENGEPITTVFTIFTPKTD</sequence>